<dbReference type="EMBL" id="BCLY01000001">
    <property type="protein sequence ID" value="GAQ03313.1"/>
    <property type="molecule type" value="Genomic_DNA"/>
</dbReference>
<dbReference type="Pfam" id="PF20497">
    <property type="entry name" value="SWI-SNF_Ssr4_C"/>
    <property type="match status" value="1"/>
</dbReference>
<comment type="caution">
    <text evidence="6">The sequence shown here is derived from an EMBL/GenBank/DDBJ whole genome shotgun (WGS) entry which is preliminary data.</text>
</comment>
<dbReference type="PANTHER" id="PTHR31962:SF4">
    <property type="entry name" value="PRIMARY COMPONENT OF EISOSOMES (EUROFUNG)"/>
    <property type="match status" value="1"/>
</dbReference>
<dbReference type="Proteomes" id="UP000051487">
    <property type="component" value="Unassembled WGS sequence"/>
</dbReference>
<evidence type="ECO:0000313" key="6">
    <source>
        <dbReference type="EMBL" id="GAQ03313.1"/>
    </source>
</evidence>
<evidence type="ECO:0000259" key="5">
    <source>
        <dbReference type="Pfam" id="PF20497"/>
    </source>
</evidence>
<name>A0AAN4PBV4_ASPLE</name>
<dbReference type="InterPro" id="IPR013859">
    <property type="entry name" value="Ssr4_N"/>
</dbReference>
<sequence>MDDPASRVPAQLLPHMHLVSRHRYPLMHMMPTDTVVEYLLSAPKIVREAQPMHWTFLDGPQDGTVMLTWQPLNHLGTNFASDGYVWADVEQAFTFEARGYMVEMWLHRSGYHPPNESVAIHCRRRYRLLPTKVPNPSLPPPDPSLWIVHYSRAPPTEHIPANRIPVSPQVQNMLAQRRFLQSQGQLARKDFMLHDRNNWPTINFPPQIAPQALAQPTGPYPNAMVGRQPFYPQPGQPVPAPAAAAPAKAPRGHRASTAAMTAAAADFALEDEDVSTGDMMDLLTPREVSKMRYQQHHEWMEEIFASPYAISQITPVSLGLGRKGELETLTAGFFDAPVGPAGGDSKEGTESAQATKMEPEKAKEFADRVAKKVADMTAEIEKLKKRHARRMEKFNRTSLLKDAELRLRDAAANPEDTGTEIWRMEGRTEMPTEGDGAEVVPVEHKAKYKVDDIVREVEASWRRKIVPEPKVSCVQKGGLLEKIEPEPVSTAADVDIDMGHTDSHLLGQFGAPAQGAAPAARGQAAPTATGPAPAQPTASLDAEMDMGDGQPTNTAVGETGDWVMVNEDKKDDNINKPPGDMQANETPGSGLQGLTPGLGGAGDTGLDSANFDFTNMDSAGDALAAYTEQNEGLDLPDLDNSAFGDAFHASDNEHTHHHDADDIVACASVQCPNQRALLVYEQSSLSDRQKSICASSKSTTDPDPVYESSNTARGRSASRFQVLVDAEAAAVAVAAAAPVPVPVPAQAAAARAIIVAAAAVIAMVLPLSLRRVLRIIVSNTTTTIPGMRVQSHQNQNRRIQLCKERGNRNLSIRKKEPARHRFSMSTFRGLQAPELSKKMSRIVKQENSAISAHEAAGRERVNIAAQLSEWGEGTEDDAVSDISDKLGVLMAEIGEQEDNFAQSLEDYRSILKQIRDTESSVQPSRDQRAKIADEIQRLKLKGEQSNAKVEVLEQELVRAEANNLVAEAQLTNVTRQKLKEAFDIHLAAVIERGEKQILLARHARRLLNYLDDAPVVPGDTRQAYEHADEARQILEAAENDLKSWESTVEPIHTSAGETSGTTLLPTGAGRGQEAAGSGSTGAAGNVNETGTDGATHEKSDEQQISGATGTQPVAVPY</sequence>
<dbReference type="Gene3D" id="1.20.1270.60">
    <property type="entry name" value="Arfaptin homology (AH) domain/BAR domain"/>
    <property type="match status" value="1"/>
</dbReference>
<dbReference type="PANTHER" id="PTHR31962">
    <property type="entry name" value="SPHINGOLIPID LONG CHAIN BASE-RESPONSIVE PROTEIN PIL1"/>
    <property type="match status" value="1"/>
</dbReference>
<dbReference type="GO" id="GO:0008289">
    <property type="term" value="F:lipid binding"/>
    <property type="evidence" value="ECO:0007669"/>
    <property type="project" value="TreeGrafter"/>
</dbReference>
<gene>
    <name evidence="6" type="ORF">ALT_0634</name>
</gene>
<feature type="domain" description="SWI/SNF and RSC complexes subunit Ssr4 N-terminal" evidence="4">
    <location>
        <begin position="2"/>
        <end position="215"/>
    </location>
</feature>
<feature type="region of interest" description="Disordered" evidence="3">
    <location>
        <begin position="691"/>
        <end position="712"/>
    </location>
</feature>
<feature type="region of interest" description="Disordered" evidence="3">
    <location>
        <begin position="1051"/>
        <end position="1117"/>
    </location>
</feature>
<evidence type="ECO:0000313" key="7">
    <source>
        <dbReference type="Proteomes" id="UP000051487"/>
    </source>
</evidence>
<dbReference type="FunFam" id="1.20.1270.60:FF:000005">
    <property type="entry name" value="Sphingolipid long chain base-responsive pil1"/>
    <property type="match status" value="1"/>
</dbReference>
<dbReference type="Pfam" id="PF08549">
    <property type="entry name" value="SWI-SNF_Ssr4_N"/>
    <property type="match status" value="1"/>
</dbReference>
<dbReference type="GO" id="GO:0005886">
    <property type="term" value="C:plasma membrane"/>
    <property type="evidence" value="ECO:0007669"/>
    <property type="project" value="TreeGrafter"/>
</dbReference>
<feature type="compositionally biased region" description="Low complexity" evidence="3">
    <location>
        <begin position="1074"/>
        <end position="1084"/>
    </location>
</feature>
<feature type="coiled-coil region" evidence="2">
    <location>
        <begin position="935"/>
        <end position="976"/>
    </location>
</feature>
<dbReference type="InterPro" id="IPR046464">
    <property type="entry name" value="SWI-SNF_Ssr4_C"/>
</dbReference>
<dbReference type="GO" id="GO:0036286">
    <property type="term" value="C:eisosome filament"/>
    <property type="evidence" value="ECO:0007669"/>
    <property type="project" value="TreeGrafter"/>
</dbReference>
<feature type="region of interest" description="Disordered" evidence="3">
    <location>
        <begin position="503"/>
        <end position="546"/>
    </location>
</feature>
<proteinExistence type="predicted"/>
<accession>A0AAN4PBV4</accession>
<evidence type="ECO:0000256" key="1">
    <source>
        <dbReference type="ARBA" id="ARBA00022553"/>
    </source>
</evidence>
<evidence type="ECO:0000259" key="4">
    <source>
        <dbReference type="Pfam" id="PF08549"/>
    </source>
</evidence>
<dbReference type="AlphaFoldDB" id="A0AAN4PBV4"/>
<keyword evidence="1" id="KW-0597">Phosphoprotein</keyword>
<feature type="compositionally biased region" description="Low complexity" evidence="3">
    <location>
        <begin position="511"/>
        <end position="538"/>
    </location>
</feature>
<keyword evidence="2" id="KW-0175">Coiled coil</keyword>
<dbReference type="GO" id="GO:0006897">
    <property type="term" value="P:endocytosis"/>
    <property type="evidence" value="ECO:0007669"/>
    <property type="project" value="TreeGrafter"/>
</dbReference>
<feature type="region of interest" description="Disordered" evidence="3">
    <location>
        <begin position="568"/>
        <end position="590"/>
    </location>
</feature>
<feature type="coiled-coil region" evidence="2">
    <location>
        <begin position="366"/>
        <end position="393"/>
    </location>
</feature>
<organism evidence="6 7">
    <name type="scientific">Aspergillus lentulus</name>
    <dbReference type="NCBI Taxonomy" id="293939"/>
    <lineage>
        <taxon>Eukaryota</taxon>
        <taxon>Fungi</taxon>
        <taxon>Dikarya</taxon>
        <taxon>Ascomycota</taxon>
        <taxon>Pezizomycotina</taxon>
        <taxon>Eurotiomycetes</taxon>
        <taxon>Eurotiomycetidae</taxon>
        <taxon>Eurotiales</taxon>
        <taxon>Aspergillaceae</taxon>
        <taxon>Aspergillus</taxon>
        <taxon>Aspergillus subgen. Fumigati</taxon>
    </lineage>
</organism>
<evidence type="ECO:0000256" key="3">
    <source>
        <dbReference type="SAM" id="MobiDB-lite"/>
    </source>
</evidence>
<evidence type="ECO:0008006" key="8">
    <source>
        <dbReference type="Google" id="ProtNLM"/>
    </source>
</evidence>
<dbReference type="InterPro" id="IPR027267">
    <property type="entry name" value="AH/BAR_dom_sf"/>
</dbReference>
<feature type="compositionally biased region" description="Polar residues" evidence="3">
    <location>
        <begin position="1102"/>
        <end position="1111"/>
    </location>
</feature>
<dbReference type="GO" id="GO:0006338">
    <property type="term" value="P:chromatin remodeling"/>
    <property type="evidence" value="ECO:0007669"/>
    <property type="project" value="InterPro"/>
</dbReference>
<dbReference type="GO" id="GO:0070941">
    <property type="term" value="P:eisosome assembly"/>
    <property type="evidence" value="ECO:0007669"/>
    <property type="project" value="TreeGrafter"/>
</dbReference>
<reference evidence="6 7" key="1">
    <citation type="submission" date="2015-11" db="EMBL/GenBank/DDBJ databases">
        <title>Aspergillus lentulus strain IFM 54703T.</title>
        <authorList>
            <person name="Kusuya Y."/>
            <person name="Sakai K."/>
            <person name="Kamei K."/>
            <person name="Takahashi H."/>
            <person name="Yaguchi T."/>
        </authorList>
    </citation>
    <scope>NUCLEOTIDE SEQUENCE [LARGE SCALE GENOMIC DNA]</scope>
    <source>
        <strain evidence="6 7">IFM 54703</strain>
    </source>
</reference>
<feature type="compositionally biased region" description="Polar residues" evidence="3">
    <location>
        <begin position="1055"/>
        <end position="1064"/>
    </location>
</feature>
<protein>
    <recommendedName>
        <fullName evidence="8">DUF1750-domain-containing protein</fullName>
    </recommendedName>
</protein>
<dbReference type="InterPro" id="IPR028245">
    <property type="entry name" value="PIL1/LSP1"/>
</dbReference>
<feature type="domain" description="SWI/SNF and RSC complexes subunit Ssr4 C-terminal" evidence="5">
    <location>
        <begin position="270"/>
        <end position="655"/>
    </location>
</feature>
<dbReference type="Pfam" id="PF13805">
    <property type="entry name" value="Pil1"/>
    <property type="match status" value="1"/>
</dbReference>
<feature type="region of interest" description="Disordered" evidence="3">
    <location>
        <begin position="337"/>
        <end position="362"/>
    </location>
</feature>
<evidence type="ECO:0000256" key="2">
    <source>
        <dbReference type="SAM" id="Coils"/>
    </source>
</evidence>